<feature type="region of interest" description="Disordered" evidence="1">
    <location>
        <begin position="228"/>
        <end position="310"/>
    </location>
</feature>
<evidence type="ECO:0000313" key="5">
    <source>
        <dbReference type="Proteomes" id="UP000509510"/>
    </source>
</evidence>
<feature type="region of interest" description="Disordered" evidence="1">
    <location>
        <begin position="1239"/>
        <end position="1263"/>
    </location>
</feature>
<keyword evidence="5" id="KW-1185">Reference proteome</keyword>
<feature type="compositionally biased region" description="Polar residues" evidence="1">
    <location>
        <begin position="500"/>
        <end position="514"/>
    </location>
</feature>
<feature type="compositionally biased region" description="Low complexity" evidence="1">
    <location>
        <begin position="370"/>
        <end position="387"/>
    </location>
</feature>
<dbReference type="EMBL" id="CP055900">
    <property type="protein sequence ID" value="QKX58307.1"/>
    <property type="molecule type" value="Genomic_DNA"/>
</dbReference>
<dbReference type="RefSeq" id="XP_035344485.1">
    <property type="nucleotide sequence ID" value="XM_035488592.1"/>
</dbReference>
<evidence type="ECO:0000313" key="4">
    <source>
        <dbReference type="EMBL" id="QKX58307.1"/>
    </source>
</evidence>
<protein>
    <recommendedName>
        <fullName evidence="3">AAA+ ATPase domain-containing protein</fullName>
    </recommendedName>
</protein>
<feature type="compositionally biased region" description="Basic residues" evidence="1">
    <location>
        <begin position="297"/>
        <end position="307"/>
    </location>
</feature>
<dbReference type="InterPro" id="IPR003593">
    <property type="entry name" value="AAA+_ATPase"/>
</dbReference>
<feature type="compositionally biased region" description="Polar residues" evidence="1">
    <location>
        <begin position="192"/>
        <end position="211"/>
    </location>
</feature>
<feature type="transmembrane region" description="Helical" evidence="2">
    <location>
        <begin position="12"/>
        <end position="34"/>
    </location>
</feature>
<feature type="compositionally biased region" description="Polar residues" evidence="1">
    <location>
        <begin position="392"/>
        <end position="404"/>
    </location>
</feature>
<dbReference type="Pfam" id="PF00004">
    <property type="entry name" value="AAA"/>
    <property type="match status" value="1"/>
</dbReference>
<dbReference type="Proteomes" id="UP000509510">
    <property type="component" value="Chromosome III"/>
</dbReference>
<feature type="region of interest" description="Disordered" evidence="1">
    <location>
        <begin position="335"/>
        <end position="406"/>
    </location>
</feature>
<reference evidence="5" key="1">
    <citation type="submission" date="2020-06" db="EMBL/GenBank/DDBJ databases">
        <title>A chromosome-scale genome assembly of Talaromyces rugulosus W13939.</title>
        <authorList>
            <person name="Wang B."/>
            <person name="Guo L."/>
            <person name="Ye K."/>
            <person name="Wang L."/>
        </authorList>
    </citation>
    <scope>NUCLEOTIDE SEQUENCE [LARGE SCALE GENOMIC DNA]</scope>
    <source>
        <strain evidence="5">W13939</strain>
    </source>
</reference>
<feature type="region of interest" description="Disordered" evidence="1">
    <location>
        <begin position="1182"/>
        <end position="1205"/>
    </location>
</feature>
<dbReference type="GO" id="GO:0016887">
    <property type="term" value="F:ATP hydrolysis activity"/>
    <property type="evidence" value="ECO:0007669"/>
    <property type="project" value="InterPro"/>
</dbReference>
<evidence type="ECO:0000259" key="3">
    <source>
        <dbReference type="SMART" id="SM00382"/>
    </source>
</evidence>
<feature type="domain" description="AAA+ ATPase" evidence="3">
    <location>
        <begin position="672"/>
        <end position="865"/>
    </location>
</feature>
<dbReference type="InterPro" id="IPR027417">
    <property type="entry name" value="P-loop_NTPase"/>
</dbReference>
<dbReference type="InterPro" id="IPR003959">
    <property type="entry name" value="ATPase_AAA_core"/>
</dbReference>
<dbReference type="Gene3D" id="3.40.50.300">
    <property type="entry name" value="P-loop containing nucleotide triphosphate hydrolases"/>
    <property type="match status" value="1"/>
</dbReference>
<feature type="region of interest" description="Disordered" evidence="1">
    <location>
        <begin position="155"/>
        <end position="216"/>
    </location>
</feature>
<feature type="compositionally biased region" description="Basic and acidic residues" evidence="1">
    <location>
        <begin position="1196"/>
        <end position="1205"/>
    </location>
</feature>
<accession>A0A7H8QWK7</accession>
<dbReference type="OrthoDB" id="9996895at2759"/>
<dbReference type="GO" id="GO:0003677">
    <property type="term" value="F:DNA binding"/>
    <property type="evidence" value="ECO:0007669"/>
    <property type="project" value="TreeGrafter"/>
</dbReference>
<feature type="region of interest" description="Disordered" evidence="1">
    <location>
        <begin position="500"/>
        <end position="523"/>
    </location>
</feature>
<dbReference type="AlphaFoldDB" id="A0A7H8QWK7"/>
<feature type="region of interest" description="Disordered" evidence="1">
    <location>
        <begin position="765"/>
        <end position="792"/>
    </location>
</feature>
<feature type="compositionally biased region" description="Pro residues" evidence="1">
    <location>
        <begin position="112"/>
        <end position="121"/>
    </location>
</feature>
<sequence>MAAGLDQSGVSAIALTPRRALLAFLILIALPIYYCPQTKTFNFSHFAPARRSCIWSTSVPVFDSRKLGFYSAVLSPIGACITSMASAVADRVMGQAEQQKLHPFFGQYTKPPQAPASPLLPPSHEAAVPPFYQEPTPSQCASIGDRDAKFQQEFLPAEPPQDSGPEDGLDTHRRKRLKTSVSITTPEGAITAPQNDTTHSDTSAAQENKNSVLPPRKILKLNLNGKLLSSPPVQQTETPPGAAIPTPQNDPTHSDTSVAQENKHSVSPPRKILKLNMDGKLLSSPPAQRTETPGTRGRPKRAAKKDKSRIVTISYKSKVIGQNIDTILGGLERHKTPASSVTKATPAPPPKATPKTTHPFFLKRPTSQPSREIPSSTSESSENKQGSLEPKPQQQTNWPSQFSRSLLPKFPEPIPPVWPPRDLAHVRGVEVVASNTPAVTLPDRRKNKERILRVNDSENILLAQHQQVWSEIEESSTAELSSLRLPSRSVVSGLRLQKDLGSQLSHGPNSQNQHGPGYCGEPGRQHPAIAKLYASIATNTNMTAFDTGQCDTVQWAHKYAPLVADEVLQAGPETRMLRDWLRHLKISAVDTGKTGSGKKSKHSTGRKTKRRKVATKLDGFIVSSEDEASEMSELSDDDDDELAADFAVSSKRTVIRVGDSVGKFKKGENSRMTNALLISGPNGCGKSASVYAVAQELDFEVFEINSGNRRSAKDILERVGDMTQNHLIHLEGIERQDDEPNFEPQQIDVKQNKLNAFFNAKATSKAIPKATRPRKDSDNDIPQKKLGPEGARSQKQSLILLEEVDILFEEDKNFWMGVLALIGQSKRPVIMTCNNEELIPLQDLSLHAILRYRPPQPDVAVDYLLVLAANEGHMLQREAVTDLYFSCNQDLRKSIMELDFWCQMAVGSQKCGIDWILDRSSQGAGIDADGEKLKVISLQTYQRFMGWFNRDHMLTKNSLARETELLLEGVNWWQLEFDAEEETPATARTTASISTTPNSSETHLEQLRHAATLADNHSALDILAHSWSLNQKEDDLDPSIPDLPKNQKYNYQEGYPLLNAAYKSDYTGLSASIGSTAQVLLHSTMFDENPQELEANAKRVLARQSRPKSNSFSTANYISAFESIMQSNDSILAHAASSSESDVAGVVEDIAPYIRSIMSFDLRLERYRLQLSGILTQEPRNKRVRTTRASRAALEGGDKSNTRRERWFSQNANPKQILATGSSEWQDALVQAGHFSVTPAALGNTSSSQSDSDNSEGVSRVDV</sequence>
<dbReference type="PANTHER" id="PTHR23389">
    <property type="entry name" value="CHROMOSOME TRANSMISSION FIDELITY FACTOR 18"/>
    <property type="match status" value="1"/>
</dbReference>
<feature type="region of interest" description="Disordered" evidence="1">
    <location>
        <begin position="106"/>
        <end position="142"/>
    </location>
</feature>
<keyword evidence="2" id="KW-0472">Membrane</keyword>
<dbReference type="GO" id="GO:0005524">
    <property type="term" value="F:ATP binding"/>
    <property type="evidence" value="ECO:0007669"/>
    <property type="project" value="InterPro"/>
</dbReference>
<evidence type="ECO:0000256" key="2">
    <source>
        <dbReference type="SAM" id="Phobius"/>
    </source>
</evidence>
<keyword evidence="2" id="KW-1133">Transmembrane helix</keyword>
<evidence type="ECO:0000256" key="1">
    <source>
        <dbReference type="SAM" id="MobiDB-lite"/>
    </source>
</evidence>
<dbReference type="GO" id="GO:0005634">
    <property type="term" value="C:nucleus"/>
    <property type="evidence" value="ECO:0007669"/>
    <property type="project" value="TreeGrafter"/>
</dbReference>
<dbReference type="GeneID" id="55992926"/>
<organism evidence="4 5">
    <name type="scientific">Talaromyces rugulosus</name>
    <name type="common">Penicillium rugulosum</name>
    <dbReference type="NCBI Taxonomy" id="121627"/>
    <lineage>
        <taxon>Eukaryota</taxon>
        <taxon>Fungi</taxon>
        <taxon>Dikarya</taxon>
        <taxon>Ascomycota</taxon>
        <taxon>Pezizomycotina</taxon>
        <taxon>Eurotiomycetes</taxon>
        <taxon>Eurotiomycetidae</taxon>
        <taxon>Eurotiales</taxon>
        <taxon>Trichocomaceae</taxon>
        <taxon>Talaromyces</taxon>
        <taxon>Talaromyces sect. Islandici</taxon>
    </lineage>
</organism>
<name>A0A7H8QWK7_TALRU</name>
<dbReference type="PANTHER" id="PTHR23389:SF21">
    <property type="entry name" value="ATPASE FAMILY AAA DOMAIN-CONTAINING PROTEIN 5"/>
    <property type="match status" value="1"/>
</dbReference>
<feature type="compositionally biased region" description="Polar residues" evidence="1">
    <location>
        <begin position="246"/>
        <end position="260"/>
    </location>
</feature>
<dbReference type="SUPFAM" id="SSF52540">
    <property type="entry name" value="P-loop containing nucleoside triphosphate hydrolases"/>
    <property type="match status" value="1"/>
</dbReference>
<keyword evidence="2" id="KW-0812">Transmembrane</keyword>
<proteinExistence type="predicted"/>
<feature type="compositionally biased region" description="Basic and acidic residues" evidence="1">
    <location>
        <begin position="773"/>
        <end position="787"/>
    </location>
</feature>
<gene>
    <name evidence="4" type="ORF">TRUGW13939_05429</name>
</gene>
<dbReference type="KEGG" id="trg:TRUGW13939_05429"/>
<dbReference type="SMART" id="SM00382">
    <property type="entry name" value="AAA"/>
    <property type="match status" value="1"/>
</dbReference>